<protein>
    <submittedName>
        <fullName evidence="1">Uncharacterized protein</fullName>
    </submittedName>
</protein>
<accession>A0A1U7NH44</accession>
<keyword evidence="2" id="KW-1185">Reference proteome</keyword>
<comment type="caution">
    <text evidence="1">The sequence shown here is derived from an EMBL/GenBank/DDBJ whole genome shotgun (WGS) entry which is preliminary data.</text>
</comment>
<dbReference type="GeneID" id="82202456"/>
<reference evidence="1 2" key="1">
    <citation type="submission" date="2016-11" db="EMBL/GenBank/DDBJ databases">
        <title>Description of two novel members of the family Erysipelotrichaceae: Ileibacterium lipovorans gen. nov., sp. nov. and Dubosiella newyorkensis, gen. nov., sp. nov.</title>
        <authorList>
            <person name="Cox L.M."/>
            <person name="Sohn J."/>
            <person name="Tyrrell K.L."/>
            <person name="Citron D.M."/>
            <person name="Lawson P.A."/>
            <person name="Patel N.B."/>
            <person name="Iizumi T."/>
            <person name="Perez-Perez G.I."/>
            <person name="Goldstein E.J."/>
            <person name="Blaser M.J."/>
        </authorList>
    </citation>
    <scope>NUCLEOTIDE SEQUENCE [LARGE SCALE GENOMIC DNA]</scope>
    <source>
        <strain evidence="1 2">NYU-BL-A3</strain>
    </source>
</reference>
<evidence type="ECO:0000313" key="1">
    <source>
        <dbReference type="EMBL" id="OLU40811.1"/>
    </source>
</evidence>
<proteinExistence type="predicted"/>
<name>A0A1U7NH44_9FIRM</name>
<evidence type="ECO:0000313" key="2">
    <source>
        <dbReference type="Proteomes" id="UP000186341"/>
    </source>
</evidence>
<organism evidence="1 2">
    <name type="scientific">Ileibacterium valens</name>
    <dbReference type="NCBI Taxonomy" id="1862668"/>
    <lineage>
        <taxon>Bacteria</taxon>
        <taxon>Bacillati</taxon>
        <taxon>Bacillota</taxon>
        <taxon>Erysipelotrichia</taxon>
        <taxon>Erysipelotrichales</taxon>
        <taxon>Erysipelotrichaceae</taxon>
        <taxon>Ileibacterium</taxon>
    </lineage>
</organism>
<dbReference type="EMBL" id="MPJW01000098">
    <property type="protein sequence ID" value="OLU40811.1"/>
    <property type="molecule type" value="Genomic_DNA"/>
</dbReference>
<dbReference type="Proteomes" id="UP000186341">
    <property type="component" value="Unassembled WGS sequence"/>
</dbReference>
<dbReference type="RefSeq" id="WP_075818732.1">
    <property type="nucleotide sequence ID" value="NZ_CAPNHH010000003.1"/>
</dbReference>
<gene>
    <name evidence="1" type="ORF">BO222_04400</name>
</gene>
<sequence>MIKARGSIEVVNEVALIVENSTQLEQRLNAEITTKSDSITQYIEESYYSKGDTDTLLSKQSTQLQQTVEGWEMQFNNLVSTVNGNQQGTDATFQEWQKYIRFVDGNIILGQNQNPIILTIKNDRISFTQSGEEVAYLSDNQLVITDASILHSLKIGNFAFVPRANGSLDFKKVS</sequence>
<dbReference type="OrthoDB" id="5056238at2"/>
<dbReference type="AlphaFoldDB" id="A0A1U7NH44"/>